<evidence type="ECO:0000313" key="1">
    <source>
        <dbReference type="EMBL" id="GAA3908631.1"/>
    </source>
</evidence>
<dbReference type="EMBL" id="BAABBM010000001">
    <property type="protein sequence ID" value="GAA3908631.1"/>
    <property type="molecule type" value="Genomic_DNA"/>
</dbReference>
<accession>A0ABP7LX54</accession>
<dbReference type="Proteomes" id="UP001500827">
    <property type="component" value="Unassembled WGS sequence"/>
</dbReference>
<reference evidence="2" key="1">
    <citation type="journal article" date="2019" name="Int. J. Syst. Evol. Microbiol.">
        <title>The Global Catalogue of Microorganisms (GCM) 10K type strain sequencing project: providing services to taxonomists for standard genome sequencing and annotation.</title>
        <authorList>
            <consortium name="The Broad Institute Genomics Platform"/>
            <consortium name="The Broad Institute Genome Sequencing Center for Infectious Disease"/>
            <person name="Wu L."/>
            <person name="Ma J."/>
        </authorList>
    </citation>
    <scope>NUCLEOTIDE SEQUENCE [LARGE SCALE GENOMIC DNA]</scope>
    <source>
        <strain evidence="2">JCM 17543</strain>
    </source>
</reference>
<proteinExistence type="predicted"/>
<evidence type="ECO:0000313" key="2">
    <source>
        <dbReference type="Proteomes" id="UP001500827"/>
    </source>
</evidence>
<keyword evidence="2" id="KW-1185">Reference proteome</keyword>
<organism evidence="1 2">
    <name type="scientific">Sphingomonas limnosediminicola</name>
    <dbReference type="NCBI Taxonomy" id="940133"/>
    <lineage>
        <taxon>Bacteria</taxon>
        <taxon>Pseudomonadati</taxon>
        <taxon>Pseudomonadota</taxon>
        <taxon>Alphaproteobacteria</taxon>
        <taxon>Sphingomonadales</taxon>
        <taxon>Sphingomonadaceae</taxon>
        <taxon>Sphingomonas</taxon>
    </lineage>
</organism>
<sequence>MASTDLKFGIPDLELCCASGAKLNPASFAGHELIALFCPIDVAKSAQEIAAYRQHSVELVKRDAWLLTFADHCDDLSVDGDERVLTIPDPEKRAWVAFRNLTTHPEEMDRSSGATFLFTRGGGLHRYWHGAGHVDEVLSELRVPSSQHRHQPAG</sequence>
<name>A0ABP7LX54_9SPHN</name>
<comment type="caution">
    <text evidence="1">The sequence shown here is derived from an EMBL/GenBank/DDBJ whole genome shotgun (WGS) entry which is preliminary data.</text>
</comment>
<gene>
    <name evidence="1" type="ORF">GCM10022276_28680</name>
</gene>
<protein>
    <submittedName>
        <fullName evidence="1">Uncharacterized protein</fullName>
    </submittedName>
</protein>
<dbReference type="RefSeq" id="WP_344700383.1">
    <property type="nucleotide sequence ID" value="NZ_BAABBM010000001.1"/>
</dbReference>